<accession>A0A915IBP4</accession>
<dbReference type="WBParaSite" id="nRc.2.0.1.t11203-RA">
    <property type="protein sequence ID" value="nRc.2.0.1.t11203-RA"/>
    <property type="gene ID" value="nRc.2.0.1.g11203"/>
</dbReference>
<keyword evidence="1" id="KW-1185">Reference proteome</keyword>
<protein>
    <submittedName>
        <fullName evidence="2">Uncharacterized protein</fullName>
    </submittedName>
</protein>
<name>A0A915IBP4_ROMCU</name>
<organism evidence="1 2">
    <name type="scientific">Romanomermis culicivorax</name>
    <name type="common">Nematode worm</name>
    <dbReference type="NCBI Taxonomy" id="13658"/>
    <lineage>
        <taxon>Eukaryota</taxon>
        <taxon>Metazoa</taxon>
        <taxon>Ecdysozoa</taxon>
        <taxon>Nematoda</taxon>
        <taxon>Enoplea</taxon>
        <taxon>Dorylaimia</taxon>
        <taxon>Mermithida</taxon>
        <taxon>Mermithoidea</taxon>
        <taxon>Mermithidae</taxon>
        <taxon>Romanomermis</taxon>
    </lineage>
</organism>
<reference evidence="2" key="1">
    <citation type="submission" date="2022-11" db="UniProtKB">
        <authorList>
            <consortium name="WormBaseParasite"/>
        </authorList>
    </citation>
    <scope>IDENTIFICATION</scope>
</reference>
<sequence length="94" mass="10290">MVSEDEDGSLLDLARHFSQLLKIVSVCFQRETGAGSKNTISEPRFLVDAGAVPSLASVGVGVTILTRPQQKWLGMEPIGWDLRLIRILSLYSFG</sequence>
<evidence type="ECO:0000313" key="1">
    <source>
        <dbReference type="Proteomes" id="UP000887565"/>
    </source>
</evidence>
<proteinExistence type="predicted"/>
<dbReference type="AlphaFoldDB" id="A0A915IBP4"/>
<dbReference type="Proteomes" id="UP000887565">
    <property type="component" value="Unplaced"/>
</dbReference>
<evidence type="ECO:0000313" key="2">
    <source>
        <dbReference type="WBParaSite" id="nRc.2.0.1.t11203-RA"/>
    </source>
</evidence>